<protein>
    <submittedName>
        <fullName evidence="1">Uncharacterized protein</fullName>
    </submittedName>
</protein>
<sequence>MAIKFPLFPYYYANLHSSFLILESLIDFLKQEDFTGYLEFTSLDSNKKHYLFFEAGNPIKAIISHKKVEVVGISDILHLKNFFLNVVKLPEEELVYWSNLFFNTLLYKDLSTDFTDIVKLINKLKKEQLTGCLEITNNDDNSLSYVYFVGGNILGVAWQRELFRFHRGEGKISSFINKIERATFNIYKMDMGKASEVKNKDEIKAKKLLQYILSYFEKKHSKDFDLVLRKICLKGAHTYPFIDPFSGEFEYKKGDLFIADDINLAEIVDGGDFIINSLFQVYKTSQNEKDEIKDFLKQEDIYLPIFKSLG</sequence>
<keyword evidence="2" id="KW-1185">Reference proteome</keyword>
<evidence type="ECO:0000313" key="2">
    <source>
        <dbReference type="Proteomes" id="UP000199602"/>
    </source>
</evidence>
<reference evidence="1 2" key="1">
    <citation type="submission" date="2016-10" db="EMBL/GenBank/DDBJ databases">
        <authorList>
            <person name="de Groot N.N."/>
        </authorList>
    </citation>
    <scope>NUCLEOTIDE SEQUENCE [LARGE SCALE GENOMIC DNA]</scope>
    <source>
        <strain evidence="1 2">DSM 15269</strain>
    </source>
</reference>
<organism evidence="1 2">
    <name type="scientific">Desulfonauticus submarinus</name>
    <dbReference type="NCBI Taxonomy" id="206665"/>
    <lineage>
        <taxon>Bacteria</taxon>
        <taxon>Pseudomonadati</taxon>
        <taxon>Thermodesulfobacteriota</taxon>
        <taxon>Desulfovibrionia</taxon>
        <taxon>Desulfovibrionales</taxon>
        <taxon>Desulfonauticaceae</taxon>
        <taxon>Desulfonauticus</taxon>
    </lineage>
</organism>
<proteinExistence type="predicted"/>
<dbReference type="AlphaFoldDB" id="A0A1G9ZZK9"/>
<dbReference type="EMBL" id="FNIN01000001">
    <property type="protein sequence ID" value="SDN26527.1"/>
    <property type="molecule type" value="Genomic_DNA"/>
</dbReference>
<dbReference type="OrthoDB" id="5519087at2"/>
<gene>
    <name evidence="1" type="ORF">SAMN04488516_101223</name>
</gene>
<dbReference type="Proteomes" id="UP000199602">
    <property type="component" value="Unassembled WGS sequence"/>
</dbReference>
<dbReference type="RefSeq" id="WP_092062080.1">
    <property type="nucleotide sequence ID" value="NZ_FNIN01000001.1"/>
</dbReference>
<accession>A0A1G9ZZK9</accession>
<evidence type="ECO:0000313" key="1">
    <source>
        <dbReference type="EMBL" id="SDN26527.1"/>
    </source>
</evidence>
<name>A0A1G9ZZK9_9BACT</name>
<dbReference type="STRING" id="206665.SAMN04488516_101223"/>